<sequence length="267" mass="30655">MKRTAIFIQGNKNIQKKQKNQSLNDQKNLTSGPIDIETNQRGVFPEMIELDNSSEEDDDLPSDGISYLKQVRMEAKHRPGIMVAQLPLFASTKPEETVKKVIVKNELEEQLVISGEKSYSSVWQKNFLKKFTALRASFNSLPVTSNLLLLPKNKTGWHQLILETLQFPTVPMLCHIDQYTALNLLKWNTKWLSCNSPRQQMMWIFFLLVKIDIVMTSDELSILRELSKKCLILRKSKTDLPLHIQSNIDMVISVVGNLFGQKDLLLK</sequence>
<accession>A0ACB7CEG1</accession>
<evidence type="ECO:0000313" key="2">
    <source>
        <dbReference type="Proteomes" id="UP000768646"/>
    </source>
</evidence>
<dbReference type="Proteomes" id="UP000768646">
    <property type="component" value="Unassembled WGS sequence"/>
</dbReference>
<protein>
    <submittedName>
        <fullName evidence="1">Uncharacterized protein</fullName>
    </submittedName>
</protein>
<reference evidence="1 2" key="1">
    <citation type="journal article" date="2021" name="Commun. Biol.">
        <title>Genomic insights into the host specific adaptation of the Pneumocystis genus.</title>
        <authorList>
            <person name="Cisse O.H."/>
            <person name="Ma L."/>
            <person name="Dekker J.P."/>
            <person name="Khil P.P."/>
            <person name="Youn J.-H."/>
            <person name="Brenchley J.M."/>
            <person name="Blair R."/>
            <person name="Pahar B."/>
            <person name="Chabe M."/>
            <person name="Van Rompay K.K.A."/>
            <person name="Keesler R."/>
            <person name="Sukura A."/>
            <person name="Hirsch V."/>
            <person name="Kutty G."/>
            <person name="Liu Y."/>
            <person name="Peng L."/>
            <person name="Chen J."/>
            <person name="Song J."/>
            <person name="Weissenbacher-Lang C."/>
            <person name="Xu J."/>
            <person name="Upham N.S."/>
            <person name="Stajich J.E."/>
            <person name="Cuomo C.A."/>
            <person name="Cushion M.T."/>
            <person name="Kovacs J.A."/>
        </authorList>
    </citation>
    <scope>NUCLEOTIDE SEQUENCE [LARGE SCALE GENOMIC DNA]</scope>
    <source>
        <strain evidence="1 2">RABM</strain>
    </source>
</reference>
<dbReference type="EMBL" id="JABTEG010000002">
    <property type="protein sequence ID" value="KAG4305900.1"/>
    <property type="molecule type" value="Genomic_DNA"/>
</dbReference>
<name>A0ACB7CEG1_9ASCO</name>
<gene>
    <name evidence="1" type="ORF">PORY_000810</name>
</gene>
<evidence type="ECO:0000313" key="1">
    <source>
        <dbReference type="EMBL" id="KAG4305900.1"/>
    </source>
</evidence>
<comment type="caution">
    <text evidence="1">The sequence shown here is derived from an EMBL/GenBank/DDBJ whole genome shotgun (WGS) entry which is preliminary data.</text>
</comment>
<organism evidence="1 2">
    <name type="scientific">Pneumocystis oryctolagi</name>
    <dbReference type="NCBI Taxonomy" id="42067"/>
    <lineage>
        <taxon>Eukaryota</taxon>
        <taxon>Fungi</taxon>
        <taxon>Dikarya</taxon>
        <taxon>Ascomycota</taxon>
        <taxon>Taphrinomycotina</taxon>
        <taxon>Pneumocystomycetes</taxon>
        <taxon>Pneumocystaceae</taxon>
        <taxon>Pneumocystis</taxon>
    </lineage>
</organism>
<proteinExistence type="predicted"/>
<keyword evidence="2" id="KW-1185">Reference proteome</keyword>